<evidence type="ECO:0000313" key="11">
    <source>
        <dbReference type="Proteomes" id="UP000041247"/>
    </source>
</evidence>
<name>A0A0K2ZJ15_9XANT</name>
<dbReference type="InterPro" id="IPR048230">
    <property type="entry name" value="GalA-like"/>
</dbReference>
<evidence type="ECO:0000259" key="7">
    <source>
        <dbReference type="Pfam" id="PF02837"/>
    </source>
</evidence>
<dbReference type="AlphaFoldDB" id="A0A0K2ZJ15"/>
<evidence type="ECO:0000256" key="1">
    <source>
        <dbReference type="ARBA" id="ARBA00007401"/>
    </source>
</evidence>
<dbReference type="SUPFAM" id="SSF51445">
    <property type="entry name" value="(Trans)glycosidases"/>
    <property type="match status" value="1"/>
</dbReference>
<proteinExistence type="inferred from homology"/>
<sequence length="961" mass="105244">MQRREFLAGGAGAGLLLAAPQLSWAGSAADAGMAGTVTSAAAAAVPALTLAVDPGLLCLDEGWRFHEGDIPFPPIVGQDASYDNAKAGKAWGAAAGDFDDSQWRQLRLPHDFAIEQPIEASANVAQGYRRRGIAWYRRSLRLDEAQRGKALELRFDGISSRATVWVNGLLMARSWSGYDGFAIDLSAIARYGQDLNSIAVRVDAEAMDGWWYEGAGIYRHTWLAVRDALHIVGDGVHAVPRIGDDDRWTLPVAVTVANTGEQADAALLEVALYDAHGTLVAQGSTAVQVGALAQALAQVELQVRQPQRWDVAAPHLYRVVTVLRSAGRERDRRECAIGFRTLRFDAQHGFFLNERPLKIKGACLHQDHAGVGVAVPDSLLEFRIRRLKALGCNAIRLHHAVASELLDVCDRLGMLVMAENRVFNPAPDYAAQLRWLVRRDRNHACVFLWSVFNEEPMQGTVAGYEMVRRAVALVRELDDSRPVTAAMNDGMLTQRNAADAVDVVGFNYRQFNYDRVRAAMPHKPLLSSEDTSAFQTRGAWCTDMAAHVIAEDDSVAAPWGNTHRTSWKLIDERPYLAGGFVWTGFDYRGEPTPFEWPSVSSFFGIMDLCGFPKGAYWLRQAQWIDDAPVLQLLPHWNWPGREGTPIKVMAFCNAQQVELWLNGQSQGRQAVDRIEMNAWQVTYAPGVLEAVAYRDGREVARQRVQTVGAAVALRLTPDRTRMRGDGRDAQPITLEAVDAQGRHVPFADAQIALQVEGGRLLGVGNGDPNRHAADNVPQVQLFNGLAQAIVEAGTGQRRLRIEARAPGLRTAQVMIGLDAVALPPSLPPAAAAMVVPGWRRTLPFATPPDPALPRAPNDNNSWSFCQPGNLETRAERDGYVLYRTAFTPWAGIQQRGGVLRLGRATGAAQVYLDRKLVARVAAGQHAQLRLPPADGERVLAVVMQVTAGMPFGFDDVAIVEY</sequence>
<protein>
    <submittedName>
        <fullName evidence="10">Truncated beta-galactosidase</fullName>
    </submittedName>
</protein>
<dbReference type="Gene3D" id="2.60.120.260">
    <property type="entry name" value="Galactose-binding domain-like"/>
    <property type="match status" value="1"/>
</dbReference>
<reference evidence="10 11" key="1">
    <citation type="submission" date="2015-07" db="EMBL/GenBank/DDBJ databases">
        <authorList>
            <person name="Noorani M."/>
        </authorList>
    </citation>
    <scope>NUCLEOTIDE SEQUENCE [LARGE SCALE GENOMIC DNA]</scope>
    <source>
        <strain evidence="10">LMG728</strain>
    </source>
</reference>
<dbReference type="GO" id="GO:0005975">
    <property type="term" value="P:carbohydrate metabolic process"/>
    <property type="evidence" value="ECO:0007669"/>
    <property type="project" value="InterPro"/>
</dbReference>
<evidence type="ECO:0000259" key="9">
    <source>
        <dbReference type="Pfam" id="PF18565"/>
    </source>
</evidence>
<dbReference type="InterPro" id="IPR036156">
    <property type="entry name" value="Beta-gal/glucu_dom_sf"/>
</dbReference>
<dbReference type="InterPro" id="IPR006102">
    <property type="entry name" value="Ig-like_GH2"/>
</dbReference>
<evidence type="ECO:0000259" key="5">
    <source>
        <dbReference type="Pfam" id="PF00703"/>
    </source>
</evidence>
<feature type="domain" description="Glycoside hydrolase family 2 catalytic" evidence="6">
    <location>
        <begin position="432"/>
        <end position="516"/>
    </location>
</feature>
<feature type="domain" description="Glycoside hydrolase family 2 catalytic" evidence="6">
    <location>
        <begin position="349"/>
        <end position="422"/>
    </location>
</feature>
<evidence type="ECO:0000256" key="3">
    <source>
        <dbReference type="ARBA" id="ARBA00023295"/>
    </source>
</evidence>
<dbReference type="InterPro" id="IPR040605">
    <property type="entry name" value="Glyco_hydro2_dom5"/>
</dbReference>
<dbReference type="Gene3D" id="2.60.40.10">
    <property type="entry name" value="Immunoglobulins"/>
    <property type="match status" value="3"/>
</dbReference>
<gene>
    <name evidence="10" type="ORF">XTPLMG728_0942</name>
</gene>
<dbReference type="PANTHER" id="PTHR42732:SF1">
    <property type="entry name" value="BETA-MANNOSIDASE"/>
    <property type="match status" value="1"/>
</dbReference>
<dbReference type="Pfam" id="PF00703">
    <property type="entry name" value="Glyco_hydro_2"/>
    <property type="match status" value="1"/>
</dbReference>
<feature type="domain" description="Glycoside hydrolase family 2 immunoglobulin-like beta-sandwich" evidence="5">
    <location>
        <begin position="235"/>
        <end position="340"/>
    </location>
</feature>
<dbReference type="RefSeq" id="WP_053840229.1">
    <property type="nucleotide sequence ID" value="NZ_CP076250.1"/>
</dbReference>
<dbReference type="InterPro" id="IPR032311">
    <property type="entry name" value="DUF4982"/>
</dbReference>
<accession>A0A0K2ZJ15</accession>
<dbReference type="InterPro" id="IPR006104">
    <property type="entry name" value="Glyco_hydro_2_N"/>
</dbReference>
<dbReference type="PROSITE" id="PS00608">
    <property type="entry name" value="GLYCOSYL_HYDROL_F2_2"/>
    <property type="match status" value="1"/>
</dbReference>
<dbReference type="SUPFAM" id="SSF49303">
    <property type="entry name" value="beta-Galactosidase/glucuronidase domain"/>
    <property type="match status" value="1"/>
</dbReference>
<feature type="signal peptide" evidence="4">
    <location>
        <begin position="1"/>
        <end position="25"/>
    </location>
</feature>
<dbReference type="InterPro" id="IPR051913">
    <property type="entry name" value="GH2_Domain-Containing"/>
</dbReference>
<feature type="domain" description="DUF4982" evidence="8">
    <location>
        <begin position="643"/>
        <end position="700"/>
    </location>
</feature>
<keyword evidence="4" id="KW-0732">Signal</keyword>
<dbReference type="Gene3D" id="3.20.20.80">
    <property type="entry name" value="Glycosidases"/>
    <property type="match status" value="1"/>
</dbReference>
<dbReference type="Pfam" id="PF02836">
    <property type="entry name" value="Glyco_hydro_2_C"/>
    <property type="match status" value="2"/>
</dbReference>
<dbReference type="InterPro" id="IPR013783">
    <property type="entry name" value="Ig-like_fold"/>
</dbReference>
<dbReference type="Pfam" id="PF16355">
    <property type="entry name" value="DUF4982"/>
    <property type="match status" value="1"/>
</dbReference>
<dbReference type="InterPro" id="IPR017853">
    <property type="entry name" value="GH"/>
</dbReference>
<evidence type="ECO:0000313" key="10">
    <source>
        <dbReference type="EMBL" id="CTP85628.1"/>
    </source>
</evidence>
<dbReference type="SUPFAM" id="SSF49785">
    <property type="entry name" value="Galactose-binding domain-like"/>
    <property type="match status" value="1"/>
</dbReference>
<evidence type="ECO:0000256" key="4">
    <source>
        <dbReference type="SAM" id="SignalP"/>
    </source>
</evidence>
<keyword evidence="3" id="KW-0326">Glycosidase</keyword>
<feature type="domain" description="Glycoside hydrolase family 2" evidence="9">
    <location>
        <begin position="713"/>
        <end position="813"/>
    </location>
</feature>
<comment type="similarity">
    <text evidence="1">Belongs to the glycosyl hydrolase 2 family.</text>
</comment>
<dbReference type="Pfam" id="PF18565">
    <property type="entry name" value="Glyco_hydro2_C5"/>
    <property type="match status" value="1"/>
</dbReference>
<dbReference type="PANTHER" id="PTHR42732">
    <property type="entry name" value="BETA-GALACTOSIDASE"/>
    <property type="match status" value="1"/>
</dbReference>
<organism evidence="10 11">
    <name type="scientific">Xanthomonas graminis pv. poae</name>
    <dbReference type="NCBI Taxonomy" id="227946"/>
    <lineage>
        <taxon>Bacteria</taxon>
        <taxon>Pseudomonadati</taxon>
        <taxon>Pseudomonadota</taxon>
        <taxon>Gammaproteobacteria</taxon>
        <taxon>Lysobacterales</taxon>
        <taxon>Lysobacteraceae</taxon>
        <taxon>Xanthomonas</taxon>
        <taxon>Xanthomonas translucens group</taxon>
        <taxon>Xanthomonas graminis</taxon>
    </lineage>
</organism>
<keyword evidence="2" id="KW-0378">Hydrolase</keyword>
<evidence type="ECO:0000256" key="2">
    <source>
        <dbReference type="ARBA" id="ARBA00022801"/>
    </source>
</evidence>
<dbReference type="PROSITE" id="PS51318">
    <property type="entry name" value="TAT"/>
    <property type="match status" value="1"/>
</dbReference>
<dbReference type="InterPro" id="IPR008979">
    <property type="entry name" value="Galactose-bd-like_sf"/>
</dbReference>
<dbReference type="Pfam" id="PF02837">
    <property type="entry name" value="Glyco_hydro_2_N"/>
    <property type="match status" value="1"/>
</dbReference>
<feature type="chain" id="PRO_5005492474" evidence="4">
    <location>
        <begin position="26"/>
        <end position="961"/>
    </location>
</feature>
<dbReference type="Proteomes" id="UP000041247">
    <property type="component" value="Unassembled WGS sequence"/>
</dbReference>
<feature type="domain" description="Glycosyl hydrolases family 2 sugar binding" evidence="7">
    <location>
        <begin position="125"/>
        <end position="221"/>
    </location>
</feature>
<dbReference type="EMBL" id="CXOK01000025">
    <property type="protein sequence ID" value="CTP85628.1"/>
    <property type="molecule type" value="Genomic_DNA"/>
</dbReference>
<dbReference type="InterPro" id="IPR023232">
    <property type="entry name" value="Glyco_hydro_2_AS"/>
</dbReference>
<dbReference type="InterPro" id="IPR006311">
    <property type="entry name" value="TAT_signal"/>
</dbReference>
<dbReference type="NCBIfam" id="NF041462">
    <property type="entry name" value="GalA"/>
    <property type="match status" value="1"/>
</dbReference>
<dbReference type="InterPro" id="IPR006103">
    <property type="entry name" value="Glyco_hydro_2_cat"/>
</dbReference>
<evidence type="ECO:0000259" key="6">
    <source>
        <dbReference type="Pfam" id="PF02836"/>
    </source>
</evidence>
<evidence type="ECO:0000259" key="8">
    <source>
        <dbReference type="Pfam" id="PF16355"/>
    </source>
</evidence>
<dbReference type="GO" id="GO:0004553">
    <property type="term" value="F:hydrolase activity, hydrolyzing O-glycosyl compounds"/>
    <property type="evidence" value="ECO:0007669"/>
    <property type="project" value="InterPro"/>
</dbReference>